<dbReference type="AlphaFoldDB" id="A0ABD6EKU5"/>
<protein>
    <submittedName>
        <fullName evidence="2">Uncharacterized protein</fullName>
    </submittedName>
</protein>
<comment type="caution">
    <text evidence="2">The sequence shown here is derived from an EMBL/GenBank/DDBJ whole genome shotgun (WGS) entry which is preliminary data.</text>
</comment>
<keyword evidence="3" id="KW-1185">Reference proteome</keyword>
<name>A0ABD6EKU5_9BILA</name>
<keyword evidence="1" id="KW-0472">Membrane</keyword>
<keyword evidence="1" id="KW-1133">Transmembrane helix</keyword>
<feature type="transmembrane region" description="Helical" evidence="1">
    <location>
        <begin position="44"/>
        <end position="69"/>
    </location>
</feature>
<proteinExistence type="predicted"/>
<feature type="transmembrane region" description="Helical" evidence="1">
    <location>
        <begin position="89"/>
        <end position="112"/>
    </location>
</feature>
<evidence type="ECO:0000313" key="3">
    <source>
        <dbReference type="Proteomes" id="UP001608902"/>
    </source>
</evidence>
<evidence type="ECO:0000313" key="2">
    <source>
        <dbReference type="EMBL" id="MFH4980391.1"/>
    </source>
</evidence>
<evidence type="ECO:0000256" key="1">
    <source>
        <dbReference type="SAM" id="Phobius"/>
    </source>
</evidence>
<dbReference type="EMBL" id="JBGFUD010005490">
    <property type="protein sequence ID" value="MFH4980391.1"/>
    <property type="molecule type" value="Genomic_DNA"/>
</dbReference>
<accession>A0ABD6EKU5</accession>
<feature type="transmembrane region" description="Helical" evidence="1">
    <location>
        <begin position="124"/>
        <end position="142"/>
    </location>
</feature>
<organism evidence="2 3">
    <name type="scientific">Gnathostoma spinigerum</name>
    <dbReference type="NCBI Taxonomy" id="75299"/>
    <lineage>
        <taxon>Eukaryota</taxon>
        <taxon>Metazoa</taxon>
        <taxon>Ecdysozoa</taxon>
        <taxon>Nematoda</taxon>
        <taxon>Chromadorea</taxon>
        <taxon>Rhabditida</taxon>
        <taxon>Spirurina</taxon>
        <taxon>Gnathostomatomorpha</taxon>
        <taxon>Gnathostomatoidea</taxon>
        <taxon>Gnathostomatidae</taxon>
        <taxon>Gnathostoma</taxon>
    </lineage>
</organism>
<sequence>MNADCDSHTTFIETLLVGGTLQKVVKCASIYQCKRFRRRAEASAFAFFTNGPVFVCIAFDIHHCTSTMLSSHLSQFLLFPSQCPTSHMSALIFTSFIPSTTPALIFIFSSSLNAYRKPIIGNSFLYLYAFVFLVVSCLRNITVANSERNTDSYFHFNLSIHCSMNHF</sequence>
<keyword evidence="1" id="KW-0812">Transmembrane</keyword>
<dbReference type="Proteomes" id="UP001608902">
    <property type="component" value="Unassembled WGS sequence"/>
</dbReference>
<reference evidence="2 3" key="1">
    <citation type="submission" date="2024-08" db="EMBL/GenBank/DDBJ databases">
        <title>Gnathostoma spinigerum genome.</title>
        <authorList>
            <person name="Gonzalez-Bertolin B."/>
            <person name="Monzon S."/>
            <person name="Zaballos A."/>
            <person name="Jimenez P."/>
            <person name="Dekumyoy P."/>
            <person name="Varona S."/>
            <person name="Cuesta I."/>
            <person name="Sumanam S."/>
            <person name="Adisakwattana P."/>
            <person name="Gasser R.B."/>
            <person name="Hernandez-Gonzalez A."/>
            <person name="Young N.D."/>
            <person name="Perteguer M.J."/>
        </authorList>
    </citation>
    <scope>NUCLEOTIDE SEQUENCE [LARGE SCALE GENOMIC DNA]</scope>
    <source>
        <strain evidence="2">AL3</strain>
        <tissue evidence="2">Liver</tissue>
    </source>
</reference>
<gene>
    <name evidence="2" type="ORF">AB6A40_007100</name>
</gene>